<feature type="domain" description="EAL" evidence="1">
    <location>
        <begin position="169"/>
        <end position="425"/>
    </location>
</feature>
<dbReference type="STRING" id="85643.Tmz1t_3201"/>
<evidence type="ECO:0000259" key="1">
    <source>
        <dbReference type="PROSITE" id="PS50883"/>
    </source>
</evidence>
<dbReference type="EMBL" id="CP001281">
    <property type="protein sequence ID" value="ACR01796.1"/>
    <property type="molecule type" value="Genomic_DNA"/>
</dbReference>
<dbReference type="AlphaFoldDB" id="C4KBM0"/>
<dbReference type="HOGENOM" id="CLU_000445_70_50_4"/>
<dbReference type="eggNOG" id="COG2200">
    <property type="taxonomic scope" value="Bacteria"/>
</dbReference>
<reference evidence="2 3" key="2">
    <citation type="journal article" date="2012" name="Stand. Genomic Sci.">
        <title>Complete genome sequence of Thauera aminoaromatica strain MZ1T.</title>
        <authorList>
            <person name="Jiang K."/>
            <person name="Sanseverino J."/>
            <person name="Chauhan A."/>
            <person name="Lucas S."/>
            <person name="Copeland A."/>
            <person name="Lapidus A."/>
            <person name="Del Rio T.G."/>
            <person name="Dalin E."/>
            <person name="Tice H."/>
            <person name="Bruce D."/>
            <person name="Goodwin L."/>
            <person name="Pitluck S."/>
            <person name="Sims D."/>
            <person name="Brettin T."/>
            <person name="Detter J.C."/>
            <person name="Han C."/>
            <person name="Chang Y.J."/>
            <person name="Larimer F."/>
            <person name="Land M."/>
            <person name="Hauser L."/>
            <person name="Kyrpides N.C."/>
            <person name="Mikhailova N."/>
            <person name="Moser S."/>
            <person name="Jegier P."/>
            <person name="Close D."/>
            <person name="Debruyn J.M."/>
            <person name="Wang Y."/>
            <person name="Layton A.C."/>
            <person name="Allen M.S."/>
            <person name="Sayler G.S."/>
        </authorList>
    </citation>
    <scope>NUCLEOTIDE SEQUENCE [LARGE SCALE GENOMIC DNA]</scope>
    <source>
        <strain evidence="2 3">MZ1T</strain>
    </source>
</reference>
<reference evidence="3" key="1">
    <citation type="submission" date="2009-05" db="EMBL/GenBank/DDBJ databases">
        <title>Complete sequence of chromosome of Thauera sp. MZ1T.</title>
        <authorList>
            <consortium name="US DOE Joint Genome Institute"/>
            <person name="Lucas S."/>
            <person name="Copeland A."/>
            <person name="Lapidus A."/>
            <person name="Glavina del Rio T."/>
            <person name="Dalin E."/>
            <person name="Tice H."/>
            <person name="Bruce D."/>
            <person name="Goodwin L."/>
            <person name="Pitluck S."/>
            <person name="Sims D."/>
            <person name="Brettin T."/>
            <person name="Detter J.C."/>
            <person name="Han C."/>
            <person name="Larimer F."/>
            <person name="Land M."/>
            <person name="Hauser L."/>
            <person name="Kyrpides N."/>
            <person name="Mikhailova N."/>
            <person name="Sayler G.S."/>
        </authorList>
    </citation>
    <scope>NUCLEOTIDE SEQUENCE [LARGE SCALE GENOMIC DNA]</scope>
    <source>
        <strain evidence="3">MZ1T</strain>
    </source>
</reference>
<dbReference type="SUPFAM" id="SSF141868">
    <property type="entry name" value="EAL domain-like"/>
    <property type="match status" value="1"/>
</dbReference>
<dbReference type="PANTHER" id="PTHR33121">
    <property type="entry name" value="CYCLIC DI-GMP PHOSPHODIESTERASE PDEF"/>
    <property type="match status" value="1"/>
</dbReference>
<proteinExistence type="predicted"/>
<sequence>MDSLIPNGFLSALTEVSARMAEIATEGRGVGVISLYAQPDAALYRLPLEHLRRFERAMERQIRAQLRSRDRLFAVDGKEWLIVLPSVASSAVLTLGMLRFEQTFNDGLLVVDGLDLPVRVVCGAAMSPDHGKDGFHLLQSARIAGLVAGRADGGSLLFEASMERSAPNVALLERDLRTAFSGGPELELWLQPKVHLASTECRSAEALLRWRNSAGEFVPPPVVIGLIDRFGLRHRFNRWLFQQAAQVLHELRMEGLEIDISINLSATDLYDAEVPDLIGQALSTWNLEAGRLCLEITETSMMDERSGSSVSEVLQRLRQLGVALSIDDFGTGFSGMSRLKRLAVQEAKIDRSFVIDLLASARDREIAAAIIDLSHRLGIEVTAEGVEDGRTAELLAGMGCDYIQGFLHAPALPLTDFVAWVRARECIGRQPVQT</sequence>
<dbReference type="Proteomes" id="UP000002186">
    <property type="component" value="Chromosome"/>
</dbReference>
<dbReference type="PANTHER" id="PTHR33121:SF79">
    <property type="entry name" value="CYCLIC DI-GMP PHOSPHODIESTERASE PDED-RELATED"/>
    <property type="match status" value="1"/>
</dbReference>
<dbReference type="InterPro" id="IPR043128">
    <property type="entry name" value="Rev_trsase/Diguanyl_cyclase"/>
</dbReference>
<dbReference type="PROSITE" id="PS50883">
    <property type="entry name" value="EAL"/>
    <property type="match status" value="1"/>
</dbReference>
<keyword evidence="3" id="KW-1185">Reference proteome</keyword>
<name>C4KBM0_THASP</name>
<dbReference type="InterPro" id="IPR001633">
    <property type="entry name" value="EAL_dom"/>
</dbReference>
<dbReference type="Gene3D" id="3.30.70.270">
    <property type="match status" value="1"/>
</dbReference>
<protein>
    <submittedName>
        <fullName evidence="2">Diguanylate phosphodiesterase</fullName>
    </submittedName>
</protein>
<dbReference type="CDD" id="cd01948">
    <property type="entry name" value="EAL"/>
    <property type="match status" value="1"/>
</dbReference>
<gene>
    <name evidence="2" type="ordered locus">Tmz1t_3201</name>
</gene>
<dbReference type="InterPro" id="IPR050706">
    <property type="entry name" value="Cyclic-di-GMP_PDE-like"/>
</dbReference>
<dbReference type="SMART" id="SM00052">
    <property type="entry name" value="EAL"/>
    <property type="match status" value="1"/>
</dbReference>
<accession>C4KBM0</accession>
<dbReference type="InterPro" id="IPR029787">
    <property type="entry name" value="Nucleotide_cyclase"/>
</dbReference>
<evidence type="ECO:0000313" key="2">
    <source>
        <dbReference type="EMBL" id="ACR01796.1"/>
    </source>
</evidence>
<evidence type="ECO:0000313" key="3">
    <source>
        <dbReference type="Proteomes" id="UP000002186"/>
    </source>
</evidence>
<dbReference type="GO" id="GO:0071111">
    <property type="term" value="F:cyclic-guanylate-specific phosphodiesterase activity"/>
    <property type="evidence" value="ECO:0007669"/>
    <property type="project" value="InterPro"/>
</dbReference>
<dbReference type="Pfam" id="PF00563">
    <property type="entry name" value="EAL"/>
    <property type="match status" value="1"/>
</dbReference>
<dbReference type="Gene3D" id="3.20.20.450">
    <property type="entry name" value="EAL domain"/>
    <property type="match status" value="1"/>
</dbReference>
<dbReference type="RefSeq" id="WP_012585863.1">
    <property type="nucleotide sequence ID" value="NC_011662.2"/>
</dbReference>
<dbReference type="KEGG" id="tmz:Tmz1t_3201"/>
<organism evidence="2 3">
    <name type="scientific">Thauera aminoaromatica</name>
    <dbReference type="NCBI Taxonomy" id="164330"/>
    <lineage>
        <taxon>Bacteria</taxon>
        <taxon>Pseudomonadati</taxon>
        <taxon>Pseudomonadota</taxon>
        <taxon>Betaproteobacteria</taxon>
        <taxon>Rhodocyclales</taxon>
        <taxon>Zoogloeaceae</taxon>
        <taxon>Thauera</taxon>
    </lineage>
</organism>
<dbReference type="OrthoDB" id="8530607at2"/>
<dbReference type="SUPFAM" id="SSF55073">
    <property type="entry name" value="Nucleotide cyclase"/>
    <property type="match status" value="1"/>
</dbReference>
<dbReference type="InterPro" id="IPR035919">
    <property type="entry name" value="EAL_sf"/>
</dbReference>